<comment type="caution">
    <text evidence="1">The sequence shown here is derived from an EMBL/GenBank/DDBJ whole genome shotgun (WGS) entry which is preliminary data.</text>
</comment>
<name>A0ABR9I641_9PSEU</name>
<accession>A0ABR9I641</accession>
<gene>
    <name evidence="1" type="ORF">H4696_005738</name>
</gene>
<proteinExistence type="predicted"/>
<sequence>MTVHAFVDESARAGSYLLCATIVEPAHLTTARRALMSLLLRGGRELHFKKEKEPRRRMLIDRMVAMPVTARLYSGTCAPKAEEATRQRCLALLTQDLLGLQAHRLVLDSRDHRDGHDRQTLQQALGFRPSKTELTYEHVDSTAEPLLWISDAVAWCVGAGGDWRRRASPLITERFEV</sequence>
<organism evidence="1 2">
    <name type="scientific">Amycolatopsis lexingtonensis</name>
    <dbReference type="NCBI Taxonomy" id="218822"/>
    <lineage>
        <taxon>Bacteria</taxon>
        <taxon>Bacillati</taxon>
        <taxon>Actinomycetota</taxon>
        <taxon>Actinomycetes</taxon>
        <taxon>Pseudonocardiales</taxon>
        <taxon>Pseudonocardiaceae</taxon>
        <taxon>Amycolatopsis</taxon>
    </lineage>
</organism>
<dbReference type="EMBL" id="JADBEG010000001">
    <property type="protein sequence ID" value="MBE1498638.1"/>
    <property type="molecule type" value="Genomic_DNA"/>
</dbReference>
<protein>
    <recommendedName>
        <fullName evidence="3">DUF3800 domain-containing protein</fullName>
    </recommendedName>
</protein>
<keyword evidence="2" id="KW-1185">Reference proteome</keyword>
<evidence type="ECO:0000313" key="2">
    <source>
        <dbReference type="Proteomes" id="UP000631670"/>
    </source>
</evidence>
<reference evidence="1 2" key="1">
    <citation type="submission" date="2020-10" db="EMBL/GenBank/DDBJ databases">
        <title>Sequencing the genomes of 1000 actinobacteria strains.</title>
        <authorList>
            <person name="Klenk H.-P."/>
        </authorList>
    </citation>
    <scope>NUCLEOTIDE SEQUENCE [LARGE SCALE GENOMIC DNA]</scope>
    <source>
        <strain evidence="1 2">DSM 44653</strain>
    </source>
</reference>
<evidence type="ECO:0000313" key="1">
    <source>
        <dbReference type="EMBL" id="MBE1498638.1"/>
    </source>
</evidence>
<dbReference type="RefSeq" id="WP_086857831.1">
    <property type="nucleotide sequence ID" value="NZ_JADBEG010000001.1"/>
</dbReference>
<dbReference type="Proteomes" id="UP000631670">
    <property type="component" value="Unassembled WGS sequence"/>
</dbReference>
<evidence type="ECO:0008006" key="3">
    <source>
        <dbReference type="Google" id="ProtNLM"/>
    </source>
</evidence>